<proteinExistence type="predicted"/>
<sequence>MCTCSFNSTTEKGVTIVQGLKREYGQTKILKDLKKGIRLYFQDPKLGQVLRFKVINVKMF</sequence>
<evidence type="ECO:0000313" key="1">
    <source>
        <dbReference type="EnsemblPlants" id="OGLUM08G13450.1"/>
    </source>
</evidence>
<evidence type="ECO:0000313" key="2">
    <source>
        <dbReference type="Proteomes" id="UP000026961"/>
    </source>
</evidence>
<dbReference type="Gramene" id="OGLUM08G13450.1">
    <property type="protein sequence ID" value="OGLUM08G13450.1"/>
    <property type="gene ID" value="OGLUM08G13450"/>
</dbReference>
<organism evidence="1">
    <name type="scientific">Oryza glumipatula</name>
    <dbReference type="NCBI Taxonomy" id="40148"/>
    <lineage>
        <taxon>Eukaryota</taxon>
        <taxon>Viridiplantae</taxon>
        <taxon>Streptophyta</taxon>
        <taxon>Embryophyta</taxon>
        <taxon>Tracheophyta</taxon>
        <taxon>Spermatophyta</taxon>
        <taxon>Magnoliopsida</taxon>
        <taxon>Liliopsida</taxon>
        <taxon>Poales</taxon>
        <taxon>Poaceae</taxon>
        <taxon>BOP clade</taxon>
        <taxon>Oryzoideae</taxon>
        <taxon>Oryzeae</taxon>
        <taxon>Oryzinae</taxon>
        <taxon>Oryza</taxon>
    </lineage>
</organism>
<protein>
    <submittedName>
        <fullName evidence="1">Uncharacterized protein</fullName>
    </submittedName>
</protein>
<reference evidence="1" key="2">
    <citation type="submission" date="2018-05" db="EMBL/GenBank/DDBJ databases">
        <title>OgluRS3 (Oryza glumaepatula Reference Sequence Version 3).</title>
        <authorList>
            <person name="Zhang J."/>
            <person name="Kudrna D."/>
            <person name="Lee S."/>
            <person name="Talag J."/>
            <person name="Welchert J."/>
            <person name="Wing R.A."/>
        </authorList>
    </citation>
    <scope>NUCLEOTIDE SEQUENCE [LARGE SCALE GENOMIC DNA]</scope>
</reference>
<accession>A0A0E0AUN8</accession>
<dbReference type="AlphaFoldDB" id="A0A0E0AUN8"/>
<reference evidence="1" key="1">
    <citation type="submission" date="2015-04" db="UniProtKB">
        <authorList>
            <consortium name="EnsemblPlants"/>
        </authorList>
    </citation>
    <scope>IDENTIFICATION</scope>
</reference>
<name>A0A0E0AUN8_9ORYZ</name>
<keyword evidence="2" id="KW-1185">Reference proteome</keyword>
<dbReference type="Proteomes" id="UP000026961">
    <property type="component" value="Chromosome 8"/>
</dbReference>
<dbReference type="HOGENOM" id="CLU_2945500_0_0_1"/>
<dbReference type="EnsemblPlants" id="OGLUM08G13450.1">
    <property type="protein sequence ID" value="OGLUM08G13450.1"/>
    <property type="gene ID" value="OGLUM08G13450"/>
</dbReference>